<dbReference type="EnsemblMetazoa" id="AMEC022034-RA">
    <property type="protein sequence ID" value="AMEC022034-PA"/>
    <property type="gene ID" value="AMEC022034"/>
</dbReference>
<evidence type="ECO:0000256" key="2">
    <source>
        <dbReference type="ARBA" id="ARBA00007937"/>
    </source>
</evidence>
<keyword evidence="3" id="KW-0808">Transferase</keyword>
<keyword evidence="4" id="KW-0472">Membrane</keyword>
<dbReference type="GO" id="GO:0019432">
    <property type="term" value="P:triglyceride biosynthetic process"/>
    <property type="evidence" value="ECO:0007669"/>
    <property type="project" value="TreeGrafter"/>
</dbReference>
<dbReference type="GO" id="GO:0006072">
    <property type="term" value="P:glycerol-3-phosphate metabolic process"/>
    <property type="evidence" value="ECO:0007669"/>
    <property type="project" value="TreeGrafter"/>
</dbReference>
<dbReference type="SMART" id="SM00563">
    <property type="entry name" value="PlsC"/>
    <property type="match status" value="1"/>
</dbReference>
<reference evidence="8" key="1">
    <citation type="submission" date="2014-01" db="EMBL/GenBank/DDBJ databases">
        <title>The Genome Sequence of Anopheles melas CM1001059_A (V2).</title>
        <authorList>
            <consortium name="The Broad Institute Genomics Platform"/>
            <person name="Neafsey D.E."/>
            <person name="Besansky N."/>
            <person name="Howell P."/>
            <person name="Walton C."/>
            <person name="Young S.K."/>
            <person name="Zeng Q."/>
            <person name="Gargeya S."/>
            <person name="Fitzgerald M."/>
            <person name="Haas B."/>
            <person name="Abouelleil A."/>
            <person name="Allen A.W."/>
            <person name="Alvarado L."/>
            <person name="Arachchi H.M."/>
            <person name="Berlin A.M."/>
            <person name="Chapman S.B."/>
            <person name="Gainer-Dewar J."/>
            <person name="Goldberg J."/>
            <person name="Griggs A."/>
            <person name="Gujja S."/>
            <person name="Hansen M."/>
            <person name="Howarth C."/>
            <person name="Imamovic A."/>
            <person name="Ireland A."/>
            <person name="Larimer J."/>
            <person name="McCowan C."/>
            <person name="Murphy C."/>
            <person name="Pearson M."/>
            <person name="Poon T.W."/>
            <person name="Priest M."/>
            <person name="Roberts A."/>
            <person name="Saif S."/>
            <person name="Shea T."/>
            <person name="Sisk P."/>
            <person name="Sykes S."/>
            <person name="Wortman J."/>
            <person name="Nusbaum C."/>
            <person name="Birren B."/>
        </authorList>
    </citation>
    <scope>NUCLEOTIDE SEQUENCE [LARGE SCALE GENOMIC DNA]</scope>
    <source>
        <strain evidence="8">CM1001059</strain>
    </source>
</reference>
<dbReference type="InterPro" id="IPR045520">
    <property type="entry name" value="GPAT/DHAPAT_C"/>
</dbReference>
<evidence type="ECO:0000256" key="1">
    <source>
        <dbReference type="ARBA" id="ARBA00004370"/>
    </source>
</evidence>
<dbReference type="GO" id="GO:0031966">
    <property type="term" value="C:mitochondrial membrane"/>
    <property type="evidence" value="ECO:0007669"/>
    <property type="project" value="TreeGrafter"/>
</dbReference>
<evidence type="ECO:0000256" key="5">
    <source>
        <dbReference type="ARBA" id="ARBA00023315"/>
    </source>
</evidence>
<dbReference type="Proteomes" id="UP000075902">
    <property type="component" value="Unassembled WGS sequence"/>
</dbReference>
<dbReference type="SUPFAM" id="SSF69593">
    <property type="entry name" value="Glycerol-3-phosphate (1)-acyltransferase"/>
    <property type="match status" value="1"/>
</dbReference>
<dbReference type="InterPro" id="IPR002123">
    <property type="entry name" value="Plipid/glycerol_acylTrfase"/>
</dbReference>
<evidence type="ECO:0000313" key="8">
    <source>
        <dbReference type="Proteomes" id="UP000075902"/>
    </source>
</evidence>
<organism evidence="7 8">
    <name type="scientific">Anopheles melas</name>
    <dbReference type="NCBI Taxonomy" id="34690"/>
    <lineage>
        <taxon>Eukaryota</taxon>
        <taxon>Metazoa</taxon>
        <taxon>Ecdysozoa</taxon>
        <taxon>Arthropoda</taxon>
        <taxon>Hexapoda</taxon>
        <taxon>Insecta</taxon>
        <taxon>Pterygota</taxon>
        <taxon>Neoptera</taxon>
        <taxon>Endopterygota</taxon>
        <taxon>Diptera</taxon>
        <taxon>Nematocera</taxon>
        <taxon>Culicoidea</taxon>
        <taxon>Culicidae</taxon>
        <taxon>Anophelinae</taxon>
        <taxon>Anopheles</taxon>
    </lineage>
</organism>
<dbReference type="InterPro" id="IPR041728">
    <property type="entry name" value="GPAT/DHAPAT_LPLAT"/>
</dbReference>
<reference evidence="7" key="2">
    <citation type="submission" date="2020-05" db="UniProtKB">
        <authorList>
            <consortium name="EnsemblMetazoa"/>
        </authorList>
    </citation>
    <scope>IDENTIFICATION</scope>
    <source>
        <strain evidence="7">CM1001059</strain>
    </source>
</reference>
<evidence type="ECO:0000313" key="7">
    <source>
        <dbReference type="EnsemblMetazoa" id="AMEC022034-PA"/>
    </source>
</evidence>
<comment type="similarity">
    <text evidence="2">Belongs to the GPAT/DAPAT family.</text>
</comment>
<dbReference type="STRING" id="34690.A0A182UKF2"/>
<evidence type="ECO:0000256" key="3">
    <source>
        <dbReference type="ARBA" id="ARBA00022679"/>
    </source>
</evidence>
<dbReference type="GO" id="GO:0004366">
    <property type="term" value="F:glycerol-3-phosphate O-acyltransferase activity"/>
    <property type="evidence" value="ECO:0007669"/>
    <property type="project" value="TreeGrafter"/>
</dbReference>
<sequence>MVLGEALPGLRVTLRANLILNVNDERILGKFLSCRAEMEVSGGCGIGFCQVPRAIDMVDIISNRVQEAYGSFRLPSVFGPGTDAQPNGGFSTYSMLKRFGEAGRRQRQLNVDNDRMVRQQSLFHIKETPIPQVQPELKPIPGLACPHCSPAESRPQLGADDRRRSAIDILRVTTHAGEQYARVHNPGKFDWGVWCPHLAQATRVRRFSYPQVAGAVLPDERVQEALDTAVKESINDKRAELGLAENDESFDEDRYYSEMLRSHERRAGKILIGMRSKISNLVLRITSWVLYKLLPCFMSGVAAHPAQVDMIKRAIEKHPDVPLIFLPLHRSHLDYIMVSFILLNNDIKCPLVAGGDNLRIPVFGSILRYDGAFFIKRKIDPLTGKKDHVYRAILHTYLQKCLTAGHNVEFFIEGGRTRTGKPCMPKSGILSVIVDAFNDKSIADALIVPVSINYEKLVDGNFVREQLGQKKIPESFASAASAIMKVLKARYGLMRIDFNEPFSLSELIKSLRKSDTAHNYTPEMRRLQHKPSSSSLFGTDVVQEEQDQRQLIDNIARHVVYDSARATSVMTTNALAFLLLNRFRDGAPLSILVEALDELRAVLNGVRDLGFTGSSEDVIRYAADLLGPGLVTKESRNGQLFVKPVVMIPNVIELSYYSNCLIPHFALESIVVTCAGLLKREAERNSSTDRHDHADEVTVGRRALLAACMEFAELLMYEFILCKPCQKLETVLENTLQELCLREILSQPEQELTEDQVMARKLAHNLECDGLDVDDDELDDYFDDQHNSTNGGGGGRLYRAVDDDVTRIHFPAETHCNRLVLESVLAPFTNTYSAVASSLHQLLDGNAMVESEFIRLCIKEISTRVELGDCKYGESISTDTVRNCLKVFEKRSYIETTNNSGVRLVSLQPPFDTMAELQTIVQQVHTFVPV</sequence>
<dbReference type="VEuPathDB" id="VectorBase:AMEC022034"/>
<comment type="subcellular location">
    <subcellularLocation>
        <location evidence="1">Membrane</location>
    </subcellularLocation>
</comment>
<dbReference type="GO" id="GO:0006631">
    <property type="term" value="P:fatty acid metabolic process"/>
    <property type="evidence" value="ECO:0007669"/>
    <property type="project" value="TreeGrafter"/>
</dbReference>
<dbReference type="AlphaFoldDB" id="A0A182UKF2"/>
<keyword evidence="8" id="KW-1185">Reference proteome</keyword>
<accession>A0A182UKF2</accession>
<dbReference type="GO" id="GO:0008654">
    <property type="term" value="P:phospholipid biosynthetic process"/>
    <property type="evidence" value="ECO:0007669"/>
    <property type="project" value="TreeGrafter"/>
</dbReference>
<evidence type="ECO:0000256" key="4">
    <source>
        <dbReference type="ARBA" id="ARBA00023136"/>
    </source>
</evidence>
<proteinExistence type="inferred from homology"/>
<dbReference type="Pfam" id="PF01553">
    <property type="entry name" value="Acyltransferase"/>
    <property type="match status" value="1"/>
</dbReference>
<dbReference type="Pfam" id="PF19277">
    <property type="entry name" value="GPAT_C"/>
    <property type="match status" value="1"/>
</dbReference>
<name>A0A182UKF2_9DIPT</name>
<evidence type="ECO:0000259" key="6">
    <source>
        <dbReference type="SMART" id="SM00563"/>
    </source>
</evidence>
<dbReference type="PANTHER" id="PTHR12563:SF23">
    <property type="entry name" value="BCDNA.GH07066"/>
    <property type="match status" value="1"/>
</dbReference>
<dbReference type="PANTHER" id="PTHR12563">
    <property type="entry name" value="GLYCEROL-3-PHOSPHATE ACYLTRANSFERASE"/>
    <property type="match status" value="1"/>
</dbReference>
<keyword evidence="5" id="KW-0012">Acyltransferase</keyword>
<dbReference type="InterPro" id="IPR022284">
    <property type="entry name" value="GPAT/DHAPAT"/>
</dbReference>
<dbReference type="CDD" id="cd07993">
    <property type="entry name" value="LPLAT_DHAPAT-like"/>
    <property type="match status" value="1"/>
</dbReference>
<protein>
    <recommendedName>
        <fullName evidence="6">Phospholipid/glycerol acyltransferase domain-containing protein</fullName>
    </recommendedName>
</protein>
<feature type="domain" description="Phospholipid/glycerol acyltransferase" evidence="6">
    <location>
        <begin position="323"/>
        <end position="455"/>
    </location>
</feature>